<evidence type="ECO:0000256" key="3">
    <source>
        <dbReference type="ARBA" id="ARBA00023125"/>
    </source>
</evidence>
<evidence type="ECO:0000259" key="6">
    <source>
        <dbReference type="PROSITE" id="PS51898"/>
    </source>
</evidence>
<dbReference type="InterPro" id="IPR013762">
    <property type="entry name" value="Integrase-like_cat_sf"/>
</dbReference>
<feature type="domain" description="Tyr recombinase" evidence="6">
    <location>
        <begin position="177"/>
        <end position="380"/>
    </location>
</feature>
<evidence type="ECO:0000256" key="2">
    <source>
        <dbReference type="ARBA" id="ARBA00022908"/>
    </source>
</evidence>
<dbReference type="InterPro" id="IPR044068">
    <property type="entry name" value="CB"/>
</dbReference>
<organism evidence="8 9">
    <name type="scientific">Pectinatus brassicae</name>
    <dbReference type="NCBI Taxonomy" id="862415"/>
    <lineage>
        <taxon>Bacteria</taxon>
        <taxon>Bacillati</taxon>
        <taxon>Bacillota</taxon>
        <taxon>Negativicutes</taxon>
        <taxon>Selenomonadales</taxon>
        <taxon>Selenomonadaceae</taxon>
        <taxon>Pectinatus</taxon>
    </lineage>
</organism>
<dbReference type="Gene3D" id="1.10.150.130">
    <property type="match status" value="1"/>
</dbReference>
<evidence type="ECO:0000256" key="5">
    <source>
        <dbReference type="PROSITE-ProRule" id="PRU01248"/>
    </source>
</evidence>
<dbReference type="EMBL" id="JACHFH010000013">
    <property type="protein sequence ID" value="MBB5336135.1"/>
    <property type="molecule type" value="Genomic_DNA"/>
</dbReference>
<sequence>MPSKIKKRSNGSYLLSVAVGYDDKGKQIVKTKTVKVSSMTKAMQEYNVFAAEVQKGTVAYTGKYKLTDFAKTWYNDYCLKNLAPKTQRSYKNHLNNRIVPALGHIDMIKLRPQHIIQFLEELKKPGLRLDGKKGELSGESIMYCFRVLSSMLQDAMQWQIINNNPCNRVKAPTVKRHKYKLLSEEEIKQMLQYLDEEQLKYRMIVLLAIDSGLRLGELMALKWSDIDMKNNILNVTKSNQALGGKGVFTKSPKNESSVRNLVLSASIMELLKKYSLWQKEQKFMLANKWHDENWLFTKWDGQAMYPTTPSQWFRKFLKRKGLPHMPFHALRHLSATLLISLGIPLKNVSNRLGHADIRTTANIYSEALQSVDEKAANKMDQYFRKVMNK</sequence>
<dbReference type="Proteomes" id="UP000559117">
    <property type="component" value="Unassembled WGS sequence"/>
</dbReference>
<dbReference type="InterPro" id="IPR050090">
    <property type="entry name" value="Tyrosine_recombinase_XerCD"/>
</dbReference>
<dbReference type="SUPFAM" id="SSF56349">
    <property type="entry name" value="DNA breaking-rejoining enzymes"/>
    <property type="match status" value="1"/>
</dbReference>
<dbReference type="InterPro" id="IPR002104">
    <property type="entry name" value="Integrase_catalytic"/>
</dbReference>
<dbReference type="GO" id="GO:0006310">
    <property type="term" value="P:DNA recombination"/>
    <property type="evidence" value="ECO:0007669"/>
    <property type="project" value="UniProtKB-KW"/>
</dbReference>
<dbReference type="GO" id="GO:0015074">
    <property type="term" value="P:DNA integration"/>
    <property type="evidence" value="ECO:0007669"/>
    <property type="project" value="UniProtKB-KW"/>
</dbReference>
<comment type="similarity">
    <text evidence="1">Belongs to the 'phage' integrase family.</text>
</comment>
<keyword evidence="9" id="KW-1185">Reference proteome</keyword>
<evidence type="ECO:0000259" key="7">
    <source>
        <dbReference type="PROSITE" id="PS51900"/>
    </source>
</evidence>
<dbReference type="PANTHER" id="PTHR30349:SF64">
    <property type="entry name" value="PROPHAGE INTEGRASE INTD-RELATED"/>
    <property type="match status" value="1"/>
</dbReference>
<dbReference type="AlphaFoldDB" id="A0A840UUK1"/>
<dbReference type="CDD" id="cd01189">
    <property type="entry name" value="INT_ICEBs1_C_like"/>
    <property type="match status" value="1"/>
</dbReference>
<dbReference type="PROSITE" id="PS51898">
    <property type="entry name" value="TYR_RECOMBINASE"/>
    <property type="match status" value="1"/>
</dbReference>
<dbReference type="Pfam" id="PF00589">
    <property type="entry name" value="Phage_integrase"/>
    <property type="match status" value="1"/>
</dbReference>
<comment type="caution">
    <text evidence="8">The sequence shown here is derived from an EMBL/GenBank/DDBJ whole genome shotgun (WGS) entry which is preliminary data.</text>
</comment>
<evidence type="ECO:0000256" key="4">
    <source>
        <dbReference type="ARBA" id="ARBA00023172"/>
    </source>
</evidence>
<dbReference type="InterPro" id="IPR004107">
    <property type="entry name" value="Integrase_SAM-like_N"/>
</dbReference>
<evidence type="ECO:0000256" key="1">
    <source>
        <dbReference type="ARBA" id="ARBA00008857"/>
    </source>
</evidence>
<reference evidence="8 9" key="1">
    <citation type="submission" date="2020-08" db="EMBL/GenBank/DDBJ databases">
        <title>Genomic Encyclopedia of Type Strains, Phase IV (KMG-IV): sequencing the most valuable type-strain genomes for metagenomic binning, comparative biology and taxonomic classification.</title>
        <authorList>
            <person name="Goeker M."/>
        </authorList>
    </citation>
    <scope>NUCLEOTIDE SEQUENCE [LARGE SCALE GENOMIC DNA]</scope>
    <source>
        <strain evidence="8 9">DSM 24661</strain>
    </source>
</reference>
<accession>A0A840UUK1</accession>
<proteinExistence type="inferred from homology"/>
<dbReference type="InterPro" id="IPR011010">
    <property type="entry name" value="DNA_brk_join_enz"/>
</dbReference>
<keyword evidence="3 5" id="KW-0238">DNA-binding</keyword>
<keyword evidence="2" id="KW-0229">DNA integration</keyword>
<evidence type="ECO:0000313" key="9">
    <source>
        <dbReference type="Proteomes" id="UP000559117"/>
    </source>
</evidence>
<dbReference type="Pfam" id="PF14659">
    <property type="entry name" value="Phage_int_SAM_3"/>
    <property type="match status" value="1"/>
</dbReference>
<dbReference type="GO" id="GO:0003677">
    <property type="term" value="F:DNA binding"/>
    <property type="evidence" value="ECO:0007669"/>
    <property type="project" value="UniProtKB-UniRule"/>
</dbReference>
<gene>
    <name evidence="8" type="ORF">HNR32_001279</name>
</gene>
<dbReference type="PANTHER" id="PTHR30349">
    <property type="entry name" value="PHAGE INTEGRASE-RELATED"/>
    <property type="match status" value="1"/>
</dbReference>
<dbReference type="InterPro" id="IPR010998">
    <property type="entry name" value="Integrase_recombinase_N"/>
</dbReference>
<dbReference type="PROSITE" id="PS51900">
    <property type="entry name" value="CB"/>
    <property type="match status" value="1"/>
</dbReference>
<name>A0A840UUK1_9FIRM</name>
<dbReference type="RefSeq" id="WP_183860801.1">
    <property type="nucleotide sequence ID" value="NZ_JACHFH010000013.1"/>
</dbReference>
<keyword evidence="4" id="KW-0233">DNA recombination</keyword>
<protein>
    <submittedName>
        <fullName evidence="8">Integrase</fullName>
    </submittedName>
</protein>
<dbReference type="Gene3D" id="1.10.443.10">
    <property type="entry name" value="Intergrase catalytic core"/>
    <property type="match status" value="1"/>
</dbReference>
<evidence type="ECO:0000313" key="8">
    <source>
        <dbReference type="EMBL" id="MBB5336135.1"/>
    </source>
</evidence>
<feature type="domain" description="Core-binding (CB)" evidence="7">
    <location>
        <begin position="64"/>
        <end position="156"/>
    </location>
</feature>